<dbReference type="InterPro" id="IPR045750">
    <property type="entry name" value="DUF6178"/>
</dbReference>
<dbReference type="AlphaFoldDB" id="A0A382JDJ7"/>
<organism evidence="1">
    <name type="scientific">marine metagenome</name>
    <dbReference type="NCBI Taxonomy" id="408172"/>
    <lineage>
        <taxon>unclassified sequences</taxon>
        <taxon>metagenomes</taxon>
        <taxon>ecological metagenomes</taxon>
    </lineage>
</organism>
<sequence>MLLQALIKVYKKDEMTESYAGVENLPHITFDGVYDIFFKVSDFEPVREMIRLLRDQDPNLYFILMEAVIWYPVTPTVERAFRWRMTRTSARGIPEYEEALGIYSRLDPASLKVDAPTLDNFS</sequence>
<dbReference type="EMBL" id="UINC01073664">
    <property type="protein sequence ID" value="SVC10220.1"/>
    <property type="molecule type" value="Genomic_DNA"/>
</dbReference>
<dbReference type="Pfam" id="PF19676">
    <property type="entry name" value="DUF6178"/>
    <property type="match status" value="1"/>
</dbReference>
<proteinExistence type="predicted"/>
<evidence type="ECO:0000313" key="1">
    <source>
        <dbReference type="EMBL" id="SVC10220.1"/>
    </source>
</evidence>
<name>A0A382JDJ7_9ZZZZ</name>
<feature type="non-terminal residue" evidence="1">
    <location>
        <position position="122"/>
    </location>
</feature>
<gene>
    <name evidence="1" type="ORF">METZ01_LOCUS263074</name>
</gene>
<reference evidence="1" key="1">
    <citation type="submission" date="2018-05" db="EMBL/GenBank/DDBJ databases">
        <authorList>
            <person name="Lanie J.A."/>
            <person name="Ng W.-L."/>
            <person name="Kazmierczak K.M."/>
            <person name="Andrzejewski T.M."/>
            <person name="Davidsen T.M."/>
            <person name="Wayne K.J."/>
            <person name="Tettelin H."/>
            <person name="Glass J.I."/>
            <person name="Rusch D."/>
            <person name="Podicherti R."/>
            <person name="Tsui H.-C.T."/>
            <person name="Winkler M.E."/>
        </authorList>
    </citation>
    <scope>NUCLEOTIDE SEQUENCE</scope>
</reference>
<protein>
    <submittedName>
        <fullName evidence="1">Uncharacterized protein</fullName>
    </submittedName>
</protein>
<accession>A0A382JDJ7</accession>